<keyword evidence="6" id="KW-1185">Reference proteome</keyword>
<dbReference type="InterPro" id="IPR001845">
    <property type="entry name" value="HTH_ArsR_DNA-bd_dom"/>
</dbReference>
<dbReference type="RefSeq" id="WP_039633089.1">
    <property type="nucleotide sequence ID" value="NZ_AYSO01000016.1"/>
</dbReference>
<dbReference type="Proteomes" id="UP000031366">
    <property type="component" value="Unassembled WGS sequence"/>
</dbReference>
<dbReference type="InterPro" id="IPR011991">
    <property type="entry name" value="ArsR-like_HTH"/>
</dbReference>
<dbReference type="Pfam" id="PF12840">
    <property type="entry name" value="HTH_20"/>
    <property type="match status" value="1"/>
</dbReference>
<dbReference type="Gene3D" id="1.10.10.10">
    <property type="entry name" value="Winged helix-like DNA-binding domain superfamily/Winged helix DNA-binding domain"/>
    <property type="match status" value="1"/>
</dbReference>
<dbReference type="InterPro" id="IPR051081">
    <property type="entry name" value="HTH_MetalResp_TranReg"/>
</dbReference>
<dbReference type="PANTHER" id="PTHR33154:SF18">
    <property type="entry name" value="ARSENICAL RESISTANCE OPERON REPRESSOR"/>
    <property type="match status" value="1"/>
</dbReference>
<name>A0A0C1UHA2_9CLOT</name>
<evidence type="ECO:0000256" key="3">
    <source>
        <dbReference type="ARBA" id="ARBA00023163"/>
    </source>
</evidence>
<evidence type="ECO:0000259" key="4">
    <source>
        <dbReference type="PROSITE" id="PS50987"/>
    </source>
</evidence>
<dbReference type="STRING" id="29341.RSJ17_19090"/>
<dbReference type="InterPro" id="IPR036390">
    <property type="entry name" value="WH_DNA-bd_sf"/>
</dbReference>
<dbReference type="SUPFAM" id="SSF46785">
    <property type="entry name" value="Winged helix' DNA-binding domain"/>
    <property type="match status" value="1"/>
</dbReference>
<keyword evidence="2" id="KW-0238">DNA-binding</keyword>
<dbReference type="AlphaFoldDB" id="A0A0C1UHA2"/>
<sequence>MGIKILDKLNPICEIFGLIYMSQNYDEVTNLLIKDLNNNGINGELFIKKNLKIIDKYIETFNKHKVVNESEVFFFDEDDTDIFLLIAFTLINNEDLINSIDNMTNEELKAIILDVYNEQFEQDRTIDSISTLNNIIEFIKELDLKENTKWKLMIILNNPKKYYKSLIKTIEENKNAYSEAYKAVEKPLSKLISNYIKYVNLDKCEVLNNIIKNNNSKIDIIPTLAFGTSLFEFKNTYFVGVLFELTYNECVNSMGNKGELVLKLKALSDKSKLEIIALLKAGPKYSLEIAEALNLTPATVSYHMGSLLERSMVVVEKKQGKVYYNLNKIGLKNFIDELNSTLL</sequence>
<feature type="domain" description="HTH arsR-type" evidence="4">
    <location>
        <begin position="252"/>
        <end position="343"/>
    </location>
</feature>
<organism evidence="5 6">
    <name type="scientific">Clostridium argentinense CDC 2741</name>
    <dbReference type="NCBI Taxonomy" id="1418104"/>
    <lineage>
        <taxon>Bacteria</taxon>
        <taxon>Bacillati</taxon>
        <taxon>Bacillota</taxon>
        <taxon>Clostridia</taxon>
        <taxon>Eubacteriales</taxon>
        <taxon>Clostridiaceae</taxon>
        <taxon>Clostridium</taxon>
    </lineage>
</organism>
<reference evidence="5 6" key="1">
    <citation type="journal article" date="2015" name="Infect. Genet. Evol.">
        <title>Genomic sequences of six botulinum neurotoxin-producing strains representing three clostridial species illustrate the mobility and diversity of botulinum neurotoxin genes.</title>
        <authorList>
            <person name="Smith T.J."/>
            <person name="Hill K.K."/>
            <person name="Xie G."/>
            <person name="Foley B.T."/>
            <person name="Williamson C.H."/>
            <person name="Foster J.T."/>
            <person name="Johnson S.L."/>
            <person name="Chertkov O."/>
            <person name="Teshima H."/>
            <person name="Gibbons H.S."/>
            <person name="Johnsky L.A."/>
            <person name="Karavis M.A."/>
            <person name="Smith L.A."/>
        </authorList>
    </citation>
    <scope>NUCLEOTIDE SEQUENCE [LARGE SCALE GENOMIC DNA]</scope>
    <source>
        <strain evidence="5 6">CDC 2741</strain>
    </source>
</reference>
<dbReference type="GO" id="GO:0003677">
    <property type="term" value="F:DNA binding"/>
    <property type="evidence" value="ECO:0007669"/>
    <property type="project" value="UniProtKB-KW"/>
</dbReference>
<comment type="caution">
    <text evidence="5">The sequence shown here is derived from an EMBL/GenBank/DDBJ whole genome shotgun (WGS) entry which is preliminary data.</text>
</comment>
<dbReference type="PROSITE" id="PS50987">
    <property type="entry name" value="HTH_ARSR_2"/>
    <property type="match status" value="1"/>
</dbReference>
<dbReference type="CDD" id="cd00090">
    <property type="entry name" value="HTH_ARSR"/>
    <property type="match status" value="1"/>
</dbReference>
<evidence type="ECO:0000313" key="6">
    <source>
        <dbReference type="Proteomes" id="UP000031366"/>
    </source>
</evidence>
<gene>
    <name evidence="5" type="ORF">U732_3368</name>
</gene>
<accession>A0A0C1UHA2</accession>
<evidence type="ECO:0000256" key="1">
    <source>
        <dbReference type="ARBA" id="ARBA00023015"/>
    </source>
</evidence>
<dbReference type="GO" id="GO:0003700">
    <property type="term" value="F:DNA-binding transcription factor activity"/>
    <property type="evidence" value="ECO:0007669"/>
    <property type="project" value="InterPro"/>
</dbReference>
<proteinExistence type="predicted"/>
<dbReference type="PANTHER" id="PTHR33154">
    <property type="entry name" value="TRANSCRIPTIONAL REGULATOR, ARSR FAMILY"/>
    <property type="match status" value="1"/>
</dbReference>
<dbReference type="PRINTS" id="PR00778">
    <property type="entry name" value="HTHARSR"/>
</dbReference>
<evidence type="ECO:0000256" key="2">
    <source>
        <dbReference type="ARBA" id="ARBA00023125"/>
    </source>
</evidence>
<protein>
    <submittedName>
        <fullName evidence="5">Bacterial regulatory, arsR family protein</fullName>
    </submittedName>
</protein>
<keyword evidence="1" id="KW-0805">Transcription regulation</keyword>
<evidence type="ECO:0000313" key="5">
    <source>
        <dbReference type="EMBL" id="KIE46775.1"/>
    </source>
</evidence>
<dbReference type="InterPro" id="IPR036388">
    <property type="entry name" value="WH-like_DNA-bd_sf"/>
</dbReference>
<dbReference type="OrthoDB" id="1706794at2"/>
<keyword evidence="3" id="KW-0804">Transcription</keyword>
<dbReference type="EMBL" id="AYSO01000016">
    <property type="protein sequence ID" value="KIE46775.1"/>
    <property type="molecule type" value="Genomic_DNA"/>
</dbReference>
<dbReference type="SMART" id="SM00418">
    <property type="entry name" value="HTH_ARSR"/>
    <property type="match status" value="1"/>
</dbReference>